<keyword evidence="1" id="KW-0378">Hydrolase</keyword>
<dbReference type="InterPro" id="IPR051058">
    <property type="entry name" value="GDSL_Est/Lipase"/>
</dbReference>
<organism evidence="2 3">
    <name type="scientific">Dactylonectria estremocensis</name>
    <dbReference type="NCBI Taxonomy" id="1079267"/>
    <lineage>
        <taxon>Eukaryota</taxon>
        <taxon>Fungi</taxon>
        <taxon>Dikarya</taxon>
        <taxon>Ascomycota</taxon>
        <taxon>Pezizomycotina</taxon>
        <taxon>Sordariomycetes</taxon>
        <taxon>Hypocreomycetidae</taxon>
        <taxon>Hypocreales</taxon>
        <taxon>Nectriaceae</taxon>
        <taxon>Dactylonectria</taxon>
    </lineage>
</organism>
<evidence type="ECO:0000313" key="2">
    <source>
        <dbReference type="EMBL" id="KAH7140374.1"/>
    </source>
</evidence>
<evidence type="ECO:0000256" key="1">
    <source>
        <dbReference type="ARBA" id="ARBA00022801"/>
    </source>
</evidence>
<comment type="caution">
    <text evidence="2">The sequence shown here is derived from an EMBL/GenBank/DDBJ whole genome shotgun (WGS) entry which is preliminary data.</text>
</comment>
<dbReference type="PANTHER" id="PTHR45648">
    <property type="entry name" value="GDSL LIPASE/ACYLHYDROLASE FAMILY PROTEIN (AFU_ORTHOLOGUE AFUA_4G14700)"/>
    <property type="match status" value="1"/>
</dbReference>
<dbReference type="GO" id="GO:0016788">
    <property type="term" value="F:hydrolase activity, acting on ester bonds"/>
    <property type="evidence" value="ECO:0007669"/>
    <property type="project" value="InterPro"/>
</dbReference>
<protein>
    <recommendedName>
        <fullName evidence="4">Lysophospholipase A</fullName>
    </recommendedName>
</protein>
<accession>A0A9P9J3Y2</accession>
<dbReference type="EMBL" id="JAGMUU010000013">
    <property type="protein sequence ID" value="KAH7140374.1"/>
    <property type="molecule type" value="Genomic_DNA"/>
</dbReference>
<keyword evidence="3" id="KW-1185">Reference proteome</keyword>
<evidence type="ECO:0008006" key="4">
    <source>
        <dbReference type="Google" id="ProtNLM"/>
    </source>
</evidence>
<gene>
    <name evidence="2" type="ORF">B0J13DRAFT_477544</name>
</gene>
<dbReference type="AlphaFoldDB" id="A0A9P9J3Y2"/>
<dbReference type="Pfam" id="PF00657">
    <property type="entry name" value="Lipase_GDSL"/>
    <property type="match status" value="1"/>
</dbReference>
<dbReference type="OrthoDB" id="1600564at2759"/>
<dbReference type="Gene3D" id="3.40.50.1110">
    <property type="entry name" value="SGNH hydrolase"/>
    <property type="match status" value="1"/>
</dbReference>
<dbReference type="CDD" id="cd01846">
    <property type="entry name" value="fatty_acyltransferase_like"/>
    <property type="match status" value="1"/>
</dbReference>
<evidence type="ECO:0000313" key="3">
    <source>
        <dbReference type="Proteomes" id="UP000717696"/>
    </source>
</evidence>
<sequence>MTSPSDNDYDTCQPLSWHDTKHVIAFGDSYTFVQGTHGHPKYSFIGSYLPDAFGFTPERLLANRICQESSSPNSRGPNWIEYLTGCAVEDGLHSPLDSKVQLWDFAFAGANTTEALLPLHHPFTTSLVNQTQQFLQYGDSVLRKHAGLDPSNALVAIWIGINDVIDAHLLNKTSPEFYAEIINAIFGQSVLPLVDAGYKNFLLLNVPPLDQSPLNKMQFQGQLDATLIDTWNNELQAQASVFSDMHQGIRTIVFDTNTVLNRTLKEPSEYGIKNTKESFDAMEQRPQAVKDVSTIDSLSASDYFWFDSAHIGTKAHKALANAVGKFLHDGF</sequence>
<reference evidence="2" key="1">
    <citation type="journal article" date="2021" name="Nat. Commun.">
        <title>Genetic determinants of endophytism in the Arabidopsis root mycobiome.</title>
        <authorList>
            <person name="Mesny F."/>
            <person name="Miyauchi S."/>
            <person name="Thiergart T."/>
            <person name="Pickel B."/>
            <person name="Atanasova L."/>
            <person name="Karlsson M."/>
            <person name="Huettel B."/>
            <person name="Barry K.W."/>
            <person name="Haridas S."/>
            <person name="Chen C."/>
            <person name="Bauer D."/>
            <person name="Andreopoulos W."/>
            <person name="Pangilinan J."/>
            <person name="LaButti K."/>
            <person name="Riley R."/>
            <person name="Lipzen A."/>
            <person name="Clum A."/>
            <person name="Drula E."/>
            <person name="Henrissat B."/>
            <person name="Kohler A."/>
            <person name="Grigoriev I.V."/>
            <person name="Martin F.M."/>
            <person name="Hacquard S."/>
        </authorList>
    </citation>
    <scope>NUCLEOTIDE SEQUENCE</scope>
    <source>
        <strain evidence="2">MPI-CAGE-AT-0021</strain>
    </source>
</reference>
<dbReference type="InterPro" id="IPR001087">
    <property type="entry name" value="GDSL"/>
</dbReference>
<dbReference type="PANTHER" id="PTHR45648:SF85">
    <property type="entry name" value="A, PUTATIVE (AFU_ORTHOLOGUE AFUA_2G10760)-RELATED"/>
    <property type="match status" value="1"/>
</dbReference>
<proteinExistence type="predicted"/>
<name>A0A9P9J3Y2_9HYPO</name>
<dbReference type="InterPro" id="IPR036514">
    <property type="entry name" value="SGNH_hydro_sf"/>
</dbReference>
<dbReference type="Proteomes" id="UP000717696">
    <property type="component" value="Unassembled WGS sequence"/>
</dbReference>
<dbReference type="SUPFAM" id="SSF52266">
    <property type="entry name" value="SGNH hydrolase"/>
    <property type="match status" value="1"/>
</dbReference>